<reference evidence="12 13" key="1">
    <citation type="submission" date="2016-10" db="EMBL/GenBank/DDBJ databases">
        <authorList>
            <person name="Varghese N."/>
            <person name="Submissions S."/>
        </authorList>
    </citation>
    <scope>NUCLEOTIDE SEQUENCE [LARGE SCALE GENOMIC DNA]</scope>
    <source>
        <strain evidence="12 13">DSM 5563</strain>
    </source>
</reference>
<gene>
    <name evidence="12" type="ORF">SAMN02745723_101109</name>
</gene>
<evidence type="ECO:0000256" key="3">
    <source>
        <dbReference type="ARBA" id="ARBA00022448"/>
    </source>
</evidence>
<keyword evidence="7 10" id="KW-1133">Transmembrane helix</keyword>
<dbReference type="GO" id="GO:0015628">
    <property type="term" value="P:protein secretion by the type II secretion system"/>
    <property type="evidence" value="ECO:0007669"/>
    <property type="project" value="TreeGrafter"/>
</dbReference>
<dbReference type="Gene3D" id="1.20.81.30">
    <property type="entry name" value="Type II secretion system (T2SS), domain F"/>
    <property type="match status" value="2"/>
</dbReference>
<dbReference type="InterPro" id="IPR042094">
    <property type="entry name" value="T2SS_GspF_sf"/>
</dbReference>
<evidence type="ECO:0000256" key="6">
    <source>
        <dbReference type="ARBA" id="ARBA00022692"/>
    </source>
</evidence>
<proteinExistence type="inferred from homology"/>
<feature type="transmembrane region" description="Helical" evidence="10">
    <location>
        <begin position="164"/>
        <end position="189"/>
    </location>
</feature>
<dbReference type="GO" id="GO:0005886">
    <property type="term" value="C:plasma membrane"/>
    <property type="evidence" value="ECO:0007669"/>
    <property type="project" value="UniProtKB-SubCell"/>
</dbReference>
<evidence type="ECO:0000256" key="9">
    <source>
        <dbReference type="RuleBase" id="RU003923"/>
    </source>
</evidence>
<dbReference type="RefSeq" id="WP_074820046.1">
    <property type="nucleotide sequence ID" value="NZ_FOLW01000001.1"/>
</dbReference>
<evidence type="ECO:0000256" key="2">
    <source>
        <dbReference type="ARBA" id="ARBA00005745"/>
    </source>
</evidence>
<evidence type="ECO:0000256" key="1">
    <source>
        <dbReference type="ARBA" id="ARBA00004429"/>
    </source>
</evidence>
<evidence type="ECO:0000256" key="10">
    <source>
        <dbReference type="SAM" id="Phobius"/>
    </source>
</evidence>
<dbReference type="PROSITE" id="PS00874">
    <property type="entry name" value="T2SP_F"/>
    <property type="match status" value="1"/>
</dbReference>
<feature type="transmembrane region" description="Helical" evidence="10">
    <location>
        <begin position="367"/>
        <end position="387"/>
    </location>
</feature>
<dbReference type="PRINTS" id="PR00812">
    <property type="entry name" value="BCTERIALGSPF"/>
</dbReference>
<comment type="similarity">
    <text evidence="2 9">Belongs to the GSP F family.</text>
</comment>
<evidence type="ECO:0000259" key="11">
    <source>
        <dbReference type="Pfam" id="PF00482"/>
    </source>
</evidence>
<sequence length="395" mass="43951">MKYSTLFIWQDIDGKTGEIPASTRNHAKQLLIIQGTVPVRIKAGVKLSRKCWPLSALSLVTRQLATMLQAGLTLSHCLGLIAAEHPQPAWRYLLKELQNQIAQGKAFSLALSEYPDAFPPLFCELIRTGELTGKLEQCCWLLAEQQDKLIKLQKKVRKALSYPIFILAVALLVVLLMLTLVLPAFSEIYQSFNAPLPWFTQSLIDLSDIIRDFGLLMLILISIPIGYYVKKLRPQLNWQQREQRLLLRLPLCGKLIQTNGLAKIFRTLAMTQQAGIPLTAGIKSAANASGNIQYLNALLTILKLIEQGSPLCEALRQQTLFPSLSHQLIRVGEESGTLDDMLNKLADIYETEAETLAENLSAKIEPLIMMILGVIIGGLVIAIYLPIFQLGNVMA</sequence>
<evidence type="ECO:0000256" key="7">
    <source>
        <dbReference type="ARBA" id="ARBA00022989"/>
    </source>
</evidence>
<dbReference type="InterPro" id="IPR001992">
    <property type="entry name" value="T2SS_GspF/T4SS_PilC_CS"/>
</dbReference>
<dbReference type="InterPro" id="IPR003004">
    <property type="entry name" value="GspF/PilC"/>
</dbReference>
<feature type="domain" description="Type II secretion system protein GspF" evidence="11">
    <location>
        <begin position="61"/>
        <end position="183"/>
    </location>
</feature>
<dbReference type="NCBIfam" id="NF007861">
    <property type="entry name" value="PRK10573.1"/>
    <property type="match status" value="1"/>
</dbReference>
<feature type="domain" description="Type II secretion system protein GspF" evidence="11">
    <location>
        <begin position="265"/>
        <end position="386"/>
    </location>
</feature>
<feature type="transmembrane region" description="Helical" evidence="10">
    <location>
        <begin position="209"/>
        <end position="229"/>
    </location>
</feature>
<evidence type="ECO:0000313" key="12">
    <source>
        <dbReference type="EMBL" id="SFB99068.1"/>
    </source>
</evidence>
<dbReference type="Pfam" id="PF00482">
    <property type="entry name" value="T2SSF"/>
    <property type="match status" value="2"/>
</dbReference>
<dbReference type="EMBL" id="FOLW01000001">
    <property type="protein sequence ID" value="SFB99068.1"/>
    <property type="molecule type" value="Genomic_DNA"/>
</dbReference>
<keyword evidence="4" id="KW-1003">Cell membrane</keyword>
<keyword evidence="6 9" id="KW-0812">Transmembrane</keyword>
<evidence type="ECO:0000313" key="13">
    <source>
        <dbReference type="Proteomes" id="UP000226420"/>
    </source>
</evidence>
<dbReference type="InterPro" id="IPR018076">
    <property type="entry name" value="T2SS_GspF_dom"/>
</dbReference>
<keyword evidence="3 9" id="KW-0813">Transport</keyword>
<dbReference type="Proteomes" id="UP000226420">
    <property type="component" value="Unassembled WGS sequence"/>
</dbReference>
<dbReference type="PANTHER" id="PTHR30012:SF7">
    <property type="entry name" value="PROTEIN TRANSPORT PROTEIN HOFC HOMOLOG"/>
    <property type="match status" value="1"/>
</dbReference>
<dbReference type="FunFam" id="1.20.81.30:FF:000001">
    <property type="entry name" value="Type II secretion system protein F"/>
    <property type="match status" value="2"/>
</dbReference>
<keyword evidence="8 10" id="KW-0472">Membrane</keyword>
<evidence type="ECO:0000256" key="4">
    <source>
        <dbReference type="ARBA" id="ARBA00022475"/>
    </source>
</evidence>
<name>A0AAJ4W7I4_9GAMM</name>
<dbReference type="AlphaFoldDB" id="A0AAJ4W7I4"/>
<keyword evidence="5" id="KW-0997">Cell inner membrane</keyword>
<comment type="subcellular location">
    <subcellularLocation>
        <location evidence="1 9">Cell inner membrane</location>
        <topology evidence="1 9">Multi-pass membrane protein</topology>
    </subcellularLocation>
</comment>
<evidence type="ECO:0000256" key="8">
    <source>
        <dbReference type="ARBA" id="ARBA00023136"/>
    </source>
</evidence>
<dbReference type="PANTHER" id="PTHR30012">
    <property type="entry name" value="GENERAL SECRETION PATHWAY PROTEIN"/>
    <property type="match status" value="1"/>
</dbReference>
<organism evidence="12 13">
    <name type="scientific">Pragia fontium DSM 5563 = ATCC 49100</name>
    <dbReference type="NCBI Taxonomy" id="1122977"/>
    <lineage>
        <taxon>Bacteria</taxon>
        <taxon>Pseudomonadati</taxon>
        <taxon>Pseudomonadota</taxon>
        <taxon>Gammaproteobacteria</taxon>
        <taxon>Enterobacterales</taxon>
        <taxon>Budviciaceae</taxon>
        <taxon>Pragia</taxon>
    </lineage>
</organism>
<comment type="caution">
    <text evidence="12">The sequence shown here is derived from an EMBL/GenBank/DDBJ whole genome shotgun (WGS) entry which is preliminary data.</text>
</comment>
<evidence type="ECO:0000256" key="5">
    <source>
        <dbReference type="ARBA" id="ARBA00022519"/>
    </source>
</evidence>
<accession>A0AAJ4W7I4</accession>
<protein>
    <submittedName>
        <fullName evidence="12">Protein transport protein HofC</fullName>
    </submittedName>
</protein>